<evidence type="ECO:0000256" key="7">
    <source>
        <dbReference type="ARBA" id="ARBA00023242"/>
    </source>
</evidence>
<evidence type="ECO:0000256" key="2">
    <source>
        <dbReference type="ARBA" id="ARBA00022723"/>
    </source>
</evidence>
<evidence type="ECO:0000256" key="5">
    <source>
        <dbReference type="ARBA" id="ARBA00023015"/>
    </source>
</evidence>
<evidence type="ECO:0000259" key="10">
    <source>
        <dbReference type="PROSITE" id="PS50090"/>
    </source>
</evidence>
<dbReference type="Gene3D" id="3.30.60.90">
    <property type="match status" value="1"/>
</dbReference>
<evidence type="ECO:0000313" key="14">
    <source>
        <dbReference type="Proteomes" id="UP001149090"/>
    </source>
</evidence>
<dbReference type="PROSITE" id="PS50090">
    <property type="entry name" value="MYB_LIKE"/>
    <property type="match status" value="1"/>
</dbReference>
<dbReference type="GO" id="GO:0003713">
    <property type="term" value="F:transcription coactivator activity"/>
    <property type="evidence" value="ECO:0007669"/>
    <property type="project" value="TreeGrafter"/>
</dbReference>
<dbReference type="EMBL" id="JAPDFW010000068">
    <property type="protein sequence ID" value="KAJ5074933.1"/>
    <property type="molecule type" value="Genomic_DNA"/>
</dbReference>
<dbReference type="CDD" id="cd02335">
    <property type="entry name" value="ZZ_ADA2"/>
    <property type="match status" value="1"/>
</dbReference>
<evidence type="ECO:0000256" key="3">
    <source>
        <dbReference type="ARBA" id="ARBA00022771"/>
    </source>
</evidence>
<keyword evidence="4" id="KW-0862">Zinc</keyword>
<dbReference type="GO" id="GO:0006357">
    <property type="term" value="P:regulation of transcription by RNA polymerase II"/>
    <property type="evidence" value="ECO:0007669"/>
    <property type="project" value="TreeGrafter"/>
</dbReference>
<name>A0A9Q0LP24_ANAIG</name>
<comment type="subcellular location">
    <subcellularLocation>
        <location evidence="1">Nucleus</location>
    </subcellularLocation>
</comment>
<dbReference type="CDD" id="cd00167">
    <property type="entry name" value="SANT"/>
    <property type="match status" value="1"/>
</dbReference>
<feature type="domain" description="ZZ-type" evidence="11">
    <location>
        <begin position="9"/>
        <end position="65"/>
    </location>
</feature>
<evidence type="ECO:0000256" key="4">
    <source>
        <dbReference type="ARBA" id="ARBA00022833"/>
    </source>
</evidence>
<evidence type="ECO:0000256" key="9">
    <source>
        <dbReference type="SAM" id="MobiDB-lite"/>
    </source>
</evidence>
<dbReference type="SMART" id="SM00717">
    <property type="entry name" value="SANT"/>
    <property type="match status" value="1"/>
</dbReference>
<dbReference type="PANTHER" id="PTHR12374:SF20">
    <property type="entry name" value="TRANSCRIPTIONAL ADAPTER 2-ALPHA"/>
    <property type="match status" value="1"/>
</dbReference>
<dbReference type="Gene3D" id="1.10.10.60">
    <property type="entry name" value="Homeodomain-like"/>
    <property type="match status" value="1"/>
</dbReference>
<dbReference type="Pfam" id="PF25299">
    <property type="entry name" value="ZZ_ADA2"/>
    <property type="match status" value="1"/>
</dbReference>
<keyword evidence="14" id="KW-1185">Reference proteome</keyword>
<evidence type="ECO:0000256" key="8">
    <source>
        <dbReference type="PROSITE-ProRule" id="PRU00228"/>
    </source>
</evidence>
<keyword evidence="7" id="KW-0539">Nucleus</keyword>
<dbReference type="SUPFAM" id="SSF57850">
    <property type="entry name" value="RING/U-box"/>
    <property type="match status" value="1"/>
</dbReference>
<dbReference type="PANTHER" id="PTHR12374">
    <property type="entry name" value="TRANSCRIPTIONAL ADAPTOR 2 ADA2 -RELATED"/>
    <property type="match status" value="1"/>
</dbReference>
<dbReference type="GO" id="GO:0003682">
    <property type="term" value="F:chromatin binding"/>
    <property type="evidence" value="ECO:0007669"/>
    <property type="project" value="TreeGrafter"/>
</dbReference>
<feature type="compositionally biased region" description="Low complexity" evidence="9">
    <location>
        <begin position="140"/>
        <end position="180"/>
    </location>
</feature>
<dbReference type="Pfam" id="PF00249">
    <property type="entry name" value="Myb_DNA-binding"/>
    <property type="match status" value="1"/>
</dbReference>
<dbReference type="OrthoDB" id="270417at2759"/>
<feature type="domain" description="SANT" evidence="12">
    <location>
        <begin position="67"/>
        <end position="119"/>
    </location>
</feature>
<comment type="caution">
    <text evidence="13">The sequence shown here is derived from an EMBL/GenBank/DDBJ whole genome shotgun (WGS) entry which is preliminary data.</text>
</comment>
<feature type="region of interest" description="Disordered" evidence="9">
    <location>
        <begin position="126"/>
        <end position="197"/>
    </location>
</feature>
<evidence type="ECO:0000259" key="11">
    <source>
        <dbReference type="PROSITE" id="PS50135"/>
    </source>
</evidence>
<evidence type="ECO:0000259" key="12">
    <source>
        <dbReference type="PROSITE" id="PS51293"/>
    </source>
</evidence>
<dbReference type="SMART" id="SM00291">
    <property type="entry name" value="ZnF_ZZ"/>
    <property type="match status" value="1"/>
</dbReference>
<dbReference type="InterPro" id="IPR001005">
    <property type="entry name" value="SANT/Myb"/>
</dbReference>
<protein>
    <submittedName>
        <fullName evidence="13">Transcriptional adapter ada2b</fullName>
    </submittedName>
</protein>
<dbReference type="SUPFAM" id="SSF46689">
    <property type="entry name" value="Homeodomain-like"/>
    <property type="match status" value="1"/>
</dbReference>
<dbReference type="GO" id="GO:0005634">
    <property type="term" value="C:nucleus"/>
    <property type="evidence" value="ECO:0007669"/>
    <property type="project" value="UniProtKB-SubCell"/>
</dbReference>
<evidence type="ECO:0000256" key="6">
    <source>
        <dbReference type="ARBA" id="ARBA00023163"/>
    </source>
</evidence>
<dbReference type="Proteomes" id="UP001149090">
    <property type="component" value="Unassembled WGS sequence"/>
</dbReference>
<dbReference type="InterPro" id="IPR041983">
    <property type="entry name" value="ADA2-like_ZZ"/>
</dbReference>
<organism evidence="13 14">
    <name type="scientific">Anaeramoeba ignava</name>
    <name type="common">Anaerobic marine amoeba</name>
    <dbReference type="NCBI Taxonomy" id="1746090"/>
    <lineage>
        <taxon>Eukaryota</taxon>
        <taxon>Metamonada</taxon>
        <taxon>Anaeramoebidae</taxon>
        <taxon>Anaeramoeba</taxon>
    </lineage>
</organism>
<dbReference type="PROSITE" id="PS50135">
    <property type="entry name" value="ZF_ZZ_2"/>
    <property type="match status" value="1"/>
</dbReference>
<dbReference type="AlphaFoldDB" id="A0A9Q0LP24"/>
<feature type="compositionally biased region" description="Basic residues" evidence="9">
    <location>
        <begin position="181"/>
        <end position="197"/>
    </location>
</feature>
<proteinExistence type="predicted"/>
<evidence type="ECO:0000313" key="13">
    <source>
        <dbReference type="EMBL" id="KAJ5074933.1"/>
    </source>
</evidence>
<gene>
    <name evidence="13" type="ORF">M0811_07976</name>
</gene>
<evidence type="ECO:0000256" key="1">
    <source>
        <dbReference type="ARBA" id="ARBA00004123"/>
    </source>
</evidence>
<dbReference type="PROSITE" id="PS01357">
    <property type="entry name" value="ZF_ZZ_1"/>
    <property type="match status" value="1"/>
</dbReference>
<dbReference type="InterPro" id="IPR000433">
    <property type="entry name" value="Znf_ZZ"/>
</dbReference>
<dbReference type="GO" id="GO:0008270">
    <property type="term" value="F:zinc ion binding"/>
    <property type="evidence" value="ECO:0007669"/>
    <property type="project" value="UniProtKB-KW"/>
</dbReference>
<sequence>MLKKKTKRIPEFYCDICGRDITESVRIRCAVCVDVDLCVDCFAKGKETNTHKKNHPYLVIHGQRLRIFSNKWDVLEELLLLDAIKLYGLGNWLDIASHVGTKTHRECEKHYTSIYLESDDFPYPDESSILDSKENEKNSIKNSNSKSSKSNSKANSKSSKANGNNSKSLRKNQNQKQNQIAKKRKNQPNRGKRKSAW</sequence>
<feature type="domain" description="Myb-like" evidence="10">
    <location>
        <begin position="64"/>
        <end position="115"/>
    </location>
</feature>
<dbReference type="InterPro" id="IPR017884">
    <property type="entry name" value="SANT_dom"/>
</dbReference>
<keyword evidence="3 8" id="KW-0863">Zinc-finger</keyword>
<dbReference type="FunFam" id="3.30.60.90:FF:000008">
    <property type="entry name" value="Transcriptional adapter 2"/>
    <property type="match status" value="1"/>
</dbReference>
<dbReference type="InterPro" id="IPR009057">
    <property type="entry name" value="Homeodomain-like_sf"/>
</dbReference>
<keyword evidence="2" id="KW-0479">Metal-binding</keyword>
<keyword evidence="5" id="KW-0805">Transcription regulation</keyword>
<keyword evidence="6" id="KW-0804">Transcription</keyword>
<accession>A0A9Q0LP24</accession>
<reference evidence="13" key="1">
    <citation type="submission" date="2022-10" db="EMBL/GenBank/DDBJ databases">
        <title>Novel sulphate-reducing endosymbionts in the free-living metamonad Anaeramoeba.</title>
        <authorList>
            <person name="Jerlstrom-Hultqvist J."/>
            <person name="Cepicka I."/>
            <person name="Gallot-Lavallee L."/>
            <person name="Salas-Leiva D."/>
            <person name="Curtis B.A."/>
            <person name="Zahonova K."/>
            <person name="Pipaliya S."/>
            <person name="Dacks J."/>
            <person name="Roger A.J."/>
        </authorList>
    </citation>
    <scope>NUCLEOTIDE SEQUENCE</scope>
    <source>
        <strain evidence="13">BMAN</strain>
    </source>
</reference>
<dbReference type="InterPro" id="IPR043145">
    <property type="entry name" value="Znf_ZZ_sf"/>
</dbReference>
<dbReference type="GO" id="GO:0006338">
    <property type="term" value="P:chromatin remodeling"/>
    <property type="evidence" value="ECO:0007669"/>
    <property type="project" value="TreeGrafter"/>
</dbReference>
<dbReference type="FunFam" id="1.10.10.60:FF:000110">
    <property type="entry name" value="Transcriptional adapter"/>
    <property type="match status" value="1"/>
</dbReference>
<dbReference type="PROSITE" id="PS51293">
    <property type="entry name" value="SANT"/>
    <property type="match status" value="1"/>
</dbReference>